<evidence type="ECO:0000313" key="10">
    <source>
        <dbReference type="Proteomes" id="UP001165168"/>
    </source>
</evidence>
<dbReference type="Pfam" id="PF02738">
    <property type="entry name" value="MoCoBD_1"/>
    <property type="match status" value="1"/>
</dbReference>
<evidence type="ECO:0000256" key="3">
    <source>
        <dbReference type="ARBA" id="ARBA00023002"/>
    </source>
</evidence>
<dbReference type="SUPFAM" id="SSF56003">
    <property type="entry name" value="Molybdenum cofactor-binding domain"/>
    <property type="match status" value="1"/>
</dbReference>
<dbReference type="Pfam" id="PF01799">
    <property type="entry name" value="Fer2_2"/>
    <property type="match status" value="1"/>
</dbReference>
<dbReference type="RefSeq" id="WP_137280180.1">
    <property type="nucleotide sequence ID" value="NZ_BSTG01000001.1"/>
</dbReference>
<evidence type="ECO:0000313" key="9">
    <source>
        <dbReference type="Proteomes" id="UP000319068"/>
    </source>
</evidence>
<organism evidence="7 10">
    <name type="scientific">Cellulosimicrobium cellulans</name>
    <name type="common">Arthrobacter luteus</name>
    <dbReference type="NCBI Taxonomy" id="1710"/>
    <lineage>
        <taxon>Bacteria</taxon>
        <taxon>Bacillati</taxon>
        <taxon>Actinomycetota</taxon>
        <taxon>Actinomycetes</taxon>
        <taxon>Micrococcales</taxon>
        <taxon>Promicromonosporaceae</taxon>
        <taxon>Cellulosimicrobium</taxon>
    </lineage>
</organism>
<evidence type="ECO:0000259" key="6">
    <source>
        <dbReference type="PROSITE" id="PS51085"/>
    </source>
</evidence>
<keyword evidence="2" id="KW-0479">Metal-binding</keyword>
<name>A0AAV5P204_CELCE</name>
<dbReference type="InterPro" id="IPR016208">
    <property type="entry name" value="Ald_Oxase/xanthine_DH-like"/>
</dbReference>
<reference evidence="7" key="2">
    <citation type="submission" date="2023-03" db="EMBL/GenBank/DDBJ databases">
        <title>Cellulosimicrobium cellulans NBRC 103059.</title>
        <authorList>
            <person name="Ichikawa N."/>
            <person name="Sato H."/>
            <person name="Tonouchi N."/>
        </authorList>
    </citation>
    <scope>NUCLEOTIDE SEQUENCE</scope>
    <source>
        <strain evidence="7">NBRC 103059</strain>
    </source>
</reference>
<dbReference type="InterPro" id="IPR046867">
    <property type="entry name" value="AldOxase/xan_DH_MoCoBD2"/>
</dbReference>
<dbReference type="InterPro" id="IPR000674">
    <property type="entry name" value="Ald_Oxase/Xan_DH_a/b"/>
</dbReference>
<dbReference type="Pfam" id="PF00111">
    <property type="entry name" value="Fer2"/>
    <property type="match status" value="1"/>
</dbReference>
<dbReference type="SUPFAM" id="SSF47741">
    <property type="entry name" value="CO dehydrogenase ISP C-domain like"/>
    <property type="match status" value="1"/>
</dbReference>
<sequence length="1006" mass="105346">MTTTPASHPVPPVTIDGRTARTEPRAGQCLRTYLREQGALGVKKGCDGGDCGACTVHVDGVPVHSCVYPARRAAGHEVTTIEGLAATSCPGGAAGDEPAGACDHDPHGPQDALHPVQQQFLDAQGFQCGFCTAGMIMTAATFDDAQRENLPRNLKGNLCRCTGYRAIEDAVLGRGDTTGTAPGTGERAPSGGDRASTSPDHGSTSADHGSTSPDRGSPSAEQGSGEAGRAFGRDVPAPAGRGIVTGTVRYTLDVDPADYPGLLHLKLVRSPHAHARVVAIDTTDALAVPGVHAVLTHEDAPATRFSTAQHELFTDDPDDTRILDDVVRHVGQRVAAVVAETVAAAEEGVRRVRVEYAPLPAVVDPEEAMAPGAPLVHPELDAAAARVSRPEANVVAEVHSELGDVERGLAEADVVHEATYRTHRVQHAALETHCAVASLDDDGRLVVRSSTQVPFLARRHLARVLDLDPERVRVHCERVGGGFGGKQEVLTEDVVALATLRLGRPVQLELTRREQFVGTTTRHPFRIRVRAGARRDGTLTALHLDVLSNTGAYGNHGPGVMFHGCGESLAVYRCDNKKVDAHCVYTNTVPAGAFRGYGLSQMIFAVESAVDELARQLGMDPVELRRRNVVRDGDPMLSTHPTPEEDVLYGSYGLDQCLDLAADALARGRARDVAAYGAGAGSGPDVLPDLGPEWGVGEGTALSMIDTVPPRGHYSHARVRLRPDGVVVAEVGTAEFGNGTTTVHAQLVASALGQDAADVVVRQSDTDLVEHDTGAFGSTGTVVAGKASLAAAQDLAEAVLKVAAGVAGAAPGDCRLVPGGVDCAGTVLPLTDVARAADDAGIALVAEGRWGGTPRSVAFNVHGFRVAVHRGTGEIRILQSVQAADAGEVVNPRQCRGQVEGGIAQALGAALYENVVVDETGRVTTDIFRQYHLPTFADTPRSEVYFARTSDTVGPMGAKSMSESPFNPVAPALANAIRAATGVRFTELPLARDRVYLGIKAATPTR</sequence>
<dbReference type="InterPro" id="IPR036010">
    <property type="entry name" value="2Fe-2S_ferredoxin-like_sf"/>
</dbReference>
<dbReference type="PROSITE" id="PS51085">
    <property type="entry name" value="2FE2S_FER_2"/>
    <property type="match status" value="1"/>
</dbReference>
<dbReference type="InterPro" id="IPR012675">
    <property type="entry name" value="Beta-grasp_dom_sf"/>
</dbReference>
<dbReference type="SUPFAM" id="SSF54292">
    <property type="entry name" value="2Fe-2S ferredoxin-like"/>
    <property type="match status" value="1"/>
</dbReference>
<evidence type="ECO:0000256" key="4">
    <source>
        <dbReference type="ARBA" id="ARBA00023004"/>
    </source>
</evidence>
<protein>
    <submittedName>
        <fullName evidence="7">Dehydrogenase</fullName>
    </submittedName>
    <submittedName>
        <fullName evidence="8">Molybdopterin-dependent oxidoreductase</fullName>
    </submittedName>
</protein>
<evidence type="ECO:0000256" key="5">
    <source>
        <dbReference type="SAM" id="MobiDB-lite"/>
    </source>
</evidence>
<dbReference type="Gene3D" id="3.30.365.10">
    <property type="entry name" value="Aldehyde oxidase/xanthine dehydrogenase, molybdopterin binding domain"/>
    <property type="match status" value="4"/>
</dbReference>
<dbReference type="PIRSF" id="PIRSF000127">
    <property type="entry name" value="Xanthine_DH"/>
    <property type="match status" value="1"/>
</dbReference>
<dbReference type="PROSITE" id="PS00197">
    <property type="entry name" value="2FE2S_FER_1"/>
    <property type="match status" value="1"/>
</dbReference>
<dbReference type="PANTHER" id="PTHR11908:SF157">
    <property type="entry name" value="XANTHINE DEHYDROGENASE SUBUNIT D-RELATED"/>
    <property type="match status" value="1"/>
</dbReference>
<keyword evidence="4" id="KW-0408">Iron</keyword>
<evidence type="ECO:0000313" key="8">
    <source>
        <dbReference type="EMBL" id="QDP75156.1"/>
    </source>
</evidence>
<dbReference type="EMBL" id="CP041694">
    <property type="protein sequence ID" value="QDP75156.1"/>
    <property type="molecule type" value="Genomic_DNA"/>
</dbReference>
<keyword evidence="9" id="KW-1185">Reference proteome</keyword>
<gene>
    <name evidence="7" type="ORF">Ccel01_11010</name>
    <name evidence="8" type="ORF">FOG94_08305</name>
</gene>
<dbReference type="SUPFAM" id="SSF54665">
    <property type="entry name" value="CO dehydrogenase molybdoprotein N-domain-like"/>
    <property type="match status" value="1"/>
</dbReference>
<dbReference type="InterPro" id="IPR008274">
    <property type="entry name" value="AldOxase/xan_DH_MoCoBD1"/>
</dbReference>
<evidence type="ECO:0000256" key="1">
    <source>
        <dbReference type="ARBA" id="ARBA00006849"/>
    </source>
</evidence>
<proteinExistence type="inferred from homology"/>
<accession>A0AAV5P204</accession>
<dbReference type="Pfam" id="PF20256">
    <property type="entry name" value="MoCoBD_2"/>
    <property type="match status" value="1"/>
</dbReference>
<dbReference type="GO" id="GO:0051537">
    <property type="term" value="F:2 iron, 2 sulfur cluster binding"/>
    <property type="evidence" value="ECO:0007669"/>
    <property type="project" value="InterPro"/>
</dbReference>
<dbReference type="InterPro" id="IPR036884">
    <property type="entry name" value="2Fe-2S-bd_dom_sf"/>
</dbReference>
<feature type="region of interest" description="Disordered" evidence="5">
    <location>
        <begin position="174"/>
        <end position="240"/>
    </location>
</feature>
<comment type="similarity">
    <text evidence="1">Belongs to the xanthine dehydrogenase family.</text>
</comment>
<dbReference type="Gene3D" id="3.90.1170.50">
    <property type="entry name" value="Aldehyde oxidase/xanthine dehydrogenase, a/b hammerhead"/>
    <property type="match status" value="1"/>
</dbReference>
<dbReference type="InterPro" id="IPR001041">
    <property type="entry name" value="2Fe-2S_ferredoxin-type"/>
</dbReference>
<dbReference type="InterPro" id="IPR036856">
    <property type="entry name" value="Ald_Oxase/Xan_DH_a/b_sf"/>
</dbReference>
<evidence type="ECO:0000313" key="7">
    <source>
        <dbReference type="EMBL" id="GLY56499.1"/>
    </source>
</evidence>
<dbReference type="AlphaFoldDB" id="A0AAV5P204"/>
<dbReference type="Proteomes" id="UP000319068">
    <property type="component" value="Chromosome"/>
</dbReference>
<dbReference type="GO" id="GO:0016491">
    <property type="term" value="F:oxidoreductase activity"/>
    <property type="evidence" value="ECO:0007669"/>
    <property type="project" value="UniProtKB-KW"/>
</dbReference>
<evidence type="ECO:0000256" key="2">
    <source>
        <dbReference type="ARBA" id="ARBA00022723"/>
    </source>
</evidence>
<dbReference type="CDD" id="cd00207">
    <property type="entry name" value="fer2"/>
    <property type="match status" value="1"/>
</dbReference>
<dbReference type="InterPro" id="IPR002888">
    <property type="entry name" value="2Fe-2S-bd"/>
</dbReference>
<dbReference type="InterPro" id="IPR006058">
    <property type="entry name" value="2Fe2S_fd_BS"/>
</dbReference>
<feature type="domain" description="2Fe-2S ferredoxin-type" evidence="6">
    <location>
        <begin position="11"/>
        <end position="84"/>
    </location>
</feature>
<dbReference type="Pfam" id="PF01315">
    <property type="entry name" value="Ald_Xan_dh_C"/>
    <property type="match status" value="1"/>
</dbReference>
<dbReference type="Proteomes" id="UP001165168">
    <property type="component" value="Unassembled WGS sequence"/>
</dbReference>
<feature type="compositionally biased region" description="Polar residues" evidence="5">
    <location>
        <begin position="195"/>
        <end position="222"/>
    </location>
</feature>
<dbReference type="Gene3D" id="1.10.150.120">
    <property type="entry name" value="[2Fe-2S]-binding domain"/>
    <property type="match status" value="1"/>
</dbReference>
<keyword evidence="3" id="KW-0560">Oxidoreductase</keyword>
<dbReference type="InterPro" id="IPR037165">
    <property type="entry name" value="AldOxase/xan_DH_Mopterin-bd_sf"/>
</dbReference>
<dbReference type="SMART" id="SM01008">
    <property type="entry name" value="Ald_Xan_dh_C"/>
    <property type="match status" value="1"/>
</dbReference>
<reference evidence="8 9" key="1">
    <citation type="submission" date="2019-07" db="EMBL/GenBank/DDBJ databases">
        <title>Complete Genome Sequence and Methylome Analysis of Arthrobacter luteus NEB113.</title>
        <authorList>
            <person name="Fomenkov A."/>
            <person name="Anton B.P."/>
            <person name="Vincze T."/>
            <person name="Roberts R.J."/>
        </authorList>
    </citation>
    <scope>NUCLEOTIDE SEQUENCE [LARGE SCALE GENOMIC DNA]</scope>
    <source>
        <strain evidence="8 9">NEB113</strain>
    </source>
</reference>
<dbReference type="PANTHER" id="PTHR11908">
    <property type="entry name" value="XANTHINE DEHYDROGENASE"/>
    <property type="match status" value="1"/>
</dbReference>
<dbReference type="Gene3D" id="3.10.20.30">
    <property type="match status" value="1"/>
</dbReference>
<feature type="region of interest" description="Disordered" evidence="5">
    <location>
        <begin position="1"/>
        <end position="22"/>
    </location>
</feature>
<dbReference type="GO" id="GO:0005506">
    <property type="term" value="F:iron ion binding"/>
    <property type="evidence" value="ECO:0007669"/>
    <property type="project" value="InterPro"/>
</dbReference>
<dbReference type="EMBL" id="BSTG01000001">
    <property type="protein sequence ID" value="GLY56499.1"/>
    <property type="molecule type" value="Genomic_DNA"/>
</dbReference>